<feature type="non-terminal residue" evidence="1">
    <location>
        <position position="47"/>
    </location>
</feature>
<evidence type="ECO:0000313" key="2">
    <source>
        <dbReference type="Proteomes" id="UP000663828"/>
    </source>
</evidence>
<organism evidence="1 2">
    <name type="scientific">Adineta ricciae</name>
    <name type="common">Rotifer</name>
    <dbReference type="NCBI Taxonomy" id="249248"/>
    <lineage>
        <taxon>Eukaryota</taxon>
        <taxon>Metazoa</taxon>
        <taxon>Spiralia</taxon>
        <taxon>Gnathifera</taxon>
        <taxon>Rotifera</taxon>
        <taxon>Eurotatoria</taxon>
        <taxon>Bdelloidea</taxon>
        <taxon>Adinetida</taxon>
        <taxon>Adinetidae</taxon>
        <taxon>Adineta</taxon>
    </lineage>
</organism>
<comment type="caution">
    <text evidence="1">The sequence shown here is derived from an EMBL/GenBank/DDBJ whole genome shotgun (WGS) entry which is preliminary data.</text>
</comment>
<proteinExistence type="predicted"/>
<dbReference type="Proteomes" id="UP000663828">
    <property type="component" value="Unassembled WGS sequence"/>
</dbReference>
<sequence>MITETRQSRTRLLQYEYHRRQRRRHHTLDNTTLDKFNFVCVPLHPDE</sequence>
<dbReference type="EMBL" id="CAJNOR010000627">
    <property type="protein sequence ID" value="CAF0966008.1"/>
    <property type="molecule type" value="Genomic_DNA"/>
</dbReference>
<gene>
    <name evidence="1" type="ORF">XAT740_LOCUS11410</name>
</gene>
<name>A0A814E4P4_ADIRI</name>
<accession>A0A814E4P4</accession>
<dbReference type="AlphaFoldDB" id="A0A814E4P4"/>
<reference evidence="1" key="1">
    <citation type="submission" date="2021-02" db="EMBL/GenBank/DDBJ databases">
        <authorList>
            <person name="Nowell W R."/>
        </authorList>
    </citation>
    <scope>NUCLEOTIDE SEQUENCE</scope>
</reference>
<protein>
    <submittedName>
        <fullName evidence="1">Uncharacterized protein</fullName>
    </submittedName>
</protein>
<keyword evidence="2" id="KW-1185">Reference proteome</keyword>
<evidence type="ECO:0000313" key="1">
    <source>
        <dbReference type="EMBL" id="CAF0966008.1"/>
    </source>
</evidence>